<dbReference type="AlphaFoldDB" id="A0AAV1INV0"/>
<organism evidence="1 2">
    <name type="scientific">Coccomyxa viridis</name>
    <dbReference type="NCBI Taxonomy" id="1274662"/>
    <lineage>
        <taxon>Eukaryota</taxon>
        <taxon>Viridiplantae</taxon>
        <taxon>Chlorophyta</taxon>
        <taxon>core chlorophytes</taxon>
        <taxon>Trebouxiophyceae</taxon>
        <taxon>Trebouxiophyceae incertae sedis</taxon>
        <taxon>Coccomyxaceae</taxon>
        <taxon>Coccomyxa</taxon>
    </lineage>
</organism>
<dbReference type="EMBL" id="CAUYUE010000018">
    <property type="protein sequence ID" value="CAK0787947.1"/>
    <property type="molecule type" value="Genomic_DNA"/>
</dbReference>
<dbReference type="Proteomes" id="UP001314263">
    <property type="component" value="Unassembled WGS sequence"/>
</dbReference>
<sequence>MEYAAAGAAAGAPMIKDFDVKESDAAKGEYKKRREAAGFERDAVLGLLDLDLFNVPTSEKDCFMHVYLGMSKVLGGLPDSLKARSVEEDPFKAAADLRGLLRGRVQSMLARAEEAGALVGDKNTLKEWMDSLRGGQPVNVSLFEMVAEEHNVDIYVLQPEVNRQTRQGFLHALRFSAVEEHTRPSIPDRKEG</sequence>
<protein>
    <submittedName>
        <fullName evidence="1">Uncharacterized protein</fullName>
    </submittedName>
</protein>
<accession>A0AAV1INV0</accession>
<name>A0AAV1INV0_9CHLO</name>
<evidence type="ECO:0000313" key="1">
    <source>
        <dbReference type="EMBL" id="CAK0787947.1"/>
    </source>
</evidence>
<evidence type="ECO:0000313" key="2">
    <source>
        <dbReference type="Proteomes" id="UP001314263"/>
    </source>
</evidence>
<gene>
    <name evidence="1" type="ORF">CVIRNUC_011169</name>
</gene>
<proteinExistence type="predicted"/>
<comment type="caution">
    <text evidence="1">The sequence shown here is derived from an EMBL/GenBank/DDBJ whole genome shotgun (WGS) entry which is preliminary data.</text>
</comment>
<keyword evidence="2" id="KW-1185">Reference proteome</keyword>
<reference evidence="1 2" key="1">
    <citation type="submission" date="2023-10" db="EMBL/GenBank/DDBJ databases">
        <authorList>
            <person name="Maclean D."/>
            <person name="Macfadyen A."/>
        </authorList>
    </citation>
    <scope>NUCLEOTIDE SEQUENCE [LARGE SCALE GENOMIC DNA]</scope>
</reference>